<keyword evidence="4 6" id="KW-0472">Membrane</keyword>
<dbReference type="NCBIfam" id="TIGR01974">
    <property type="entry name" value="NDH_I_L"/>
    <property type="match status" value="1"/>
</dbReference>
<feature type="transmembrane region" description="Helical" evidence="6">
    <location>
        <begin position="275"/>
        <end position="302"/>
    </location>
</feature>
<evidence type="ECO:0000256" key="2">
    <source>
        <dbReference type="ARBA" id="ARBA00022692"/>
    </source>
</evidence>
<evidence type="ECO:0000256" key="1">
    <source>
        <dbReference type="ARBA" id="ARBA00004127"/>
    </source>
</evidence>
<feature type="transmembrane region" description="Helical" evidence="6">
    <location>
        <begin position="143"/>
        <end position="161"/>
    </location>
</feature>
<feature type="transmembrane region" description="Helical" evidence="6">
    <location>
        <begin position="87"/>
        <end position="107"/>
    </location>
</feature>
<feature type="transmembrane region" description="Helical" evidence="6">
    <location>
        <begin position="182"/>
        <end position="200"/>
    </location>
</feature>
<feature type="transmembrane region" description="Helical" evidence="6">
    <location>
        <begin position="6"/>
        <end position="24"/>
    </location>
</feature>
<evidence type="ECO:0000256" key="6">
    <source>
        <dbReference type="SAM" id="Phobius"/>
    </source>
</evidence>
<evidence type="ECO:0000256" key="3">
    <source>
        <dbReference type="ARBA" id="ARBA00022989"/>
    </source>
</evidence>
<dbReference type="RefSeq" id="WP_173578181.1">
    <property type="nucleotide sequence ID" value="NZ_WOSW01000035.1"/>
</dbReference>
<feature type="transmembrane region" description="Helical" evidence="6">
    <location>
        <begin position="119"/>
        <end position="137"/>
    </location>
</feature>
<feature type="transmembrane region" description="Helical" evidence="6">
    <location>
        <begin position="425"/>
        <end position="451"/>
    </location>
</feature>
<keyword evidence="2 5" id="KW-0812">Transmembrane</keyword>
<dbReference type="PANTHER" id="PTHR42829:SF2">
    <property type="entry name" value="NADH-UBIQUINONE OXIDOREDUCTASE CHAIN 5"/>
    <property type="match status" value="1"/>
</dbReference>
<feature type="transmembrane region" description="Helical" evidence="6">
    <location>
        <begin position="333"/>
        <end position="355"/>
    </location>
</feature>
<gene>
    <name evidence="9" type="primary">nuoL</name>
    <name evidence="9" type="ORF">GOB84_14250</name>
</gene>
<accession>A0ABX0KEZ3</accession>
<comment type="subcellular location">
    <subcellularLocation>
        <location evidence="1">Endomembrane system</location>
        <topology evidence="1">Multi-pass membrane protein</topology>
    </subcellularLocation>
    <subcellularLocation>
        <location evidence="5">Membrane</location>
        <topology evidence="5">Multi-pass membrane protein</topology>
    </subcellularLocation>
</comment>
<feature type="transmembrane region" description="Helical" evidence="6">
    <location>
        <begin position="212"/>
        <end position="230"/>
    </location>
</feature>
<protein>
    <submittedName>
        <fullName evidence="9">NADH-quinone oxidoreductase subunit L</fullName>
    </submittedName>
</protein>
<evidence type="ECO:0000259" key="8">
    <source>
        <dbReference type="Pfam" id="PF00662"/>
    </source>
</evidence>
<evidence type="ECO:0000256" key="5">
    <source>
        <dbReference type="RuleBase" id="RU000320"/>
    </source>
</evidence>
<dbReference type="PRINTS" id="PR01434">
    <property type="entry name" value="NADHDHGNASE5"/>
</dbReference>
<feature type="domain" description="NADH:quinone oxidoreductase/Mrp antiporter transmembrane" evidence="7">
    <location>
        <begin position="136"/>
        <end position="419"/>
    </location>
</feature>
<keyword evidence="10" id="KW-1185">Reference proteome</keyword>
<feature type="transmembrane region" description="Helical" evidence="6">
    <location>
        <begin position="376"/>
        <end position="399"/>
    </location>
</feature>
<sequence>MPEFLLPLIVLSPFSAAIILFLSAGRMPARYVGLLATGSVGLSAIISVILAVLLLSAPSAEPIRVTLWEWMHTPVFSAHIAFELDPLSLVMILVVTVIGFLIHLYAVDYMRGDPGIARFFGSMTLFIAAMLVLVLSSDLLCLFIGWEGVGLCSYLLIGFWYTNPANTAAARKAFYITRIGDAAMLCGLLLLAATVGTLQIDTLTEAVTAGQITPTAVTGTALFLLVGALAKSAQIPFQTWLPDAMAGPTPTSALIHAATMVTAGVYLIARLHILFTAATVAMTVMAVIGTLTLLMAACSALVQADLKRILAWSTISQLGYMFLALGTGVWQAALFHLMTHAFFKALLFLTAGAIIERVHHEQNIFRMGGLLRTMPGIAGSFLAGASALAGLPLITAGFYSKELILSSVWHANFPISSRFSLSGHVLWAIAVVGAFLTSLYIFRCFFIVFFGPLKKDASGHTPLLMAIPLACISFLSVFGGVVEIPDTLAPVHLFTQMLNPSGFFTHTEDPAWLLYAGAAAPLVGLSVAWLLWGRTSSVIQEIPGQTIIIRLTESGWGFDILYDFVLVRPFRFLNWLGRHDILDRMSSGAASATRRTNAFLVRFRTGILSYVSERTIVMTREGNVLLARMQNGRVRWYAAWIVTGLCVALASAVLS</sequence>
<dbReference type="Proteomes" id="UP000615326">
    <property type="component" value="Unassembled WGS sequence"/>
</dbReference>
<evidence type="ECO:0000256" key="4">
    <source>
        <dbReference type="ARBA" id="ARBA00023136"/>
    </source>
</evidence>
<dbReference type="InterPro" id="IPR018393">
    <property type="entry name" value="NADHpl_OxRdtase_5_subgr"/>
</dbReference>
<dbReference type="PANTHER" id="PTHR42829">
    <property type="entry name" value="NADH-UBIQUINONE OXIDOREDUCTASE CHAIN 5"/>
    <property type="match status" value="1"/>
</dbReference>
<organism evidence="9 10">
    <name type="scientific">Acetobacter fallax</name>
    <dbReference type="NCBI Taxonomy" id="1737473"/>
    <lineage>
        <taxon>Bacteria</taxon>
        <taxon>Pseudomonadati</taxon>
        <taxon>Pseudomonadota</taxon>
        <taxon>Alphaproteobacteria</taxon>
        <taxon>Acetobacterales</taxon>
        <taxon>Acetobacteraceae</taxon>
        <taxon>Acetobacter</taxon>
    </lineage>
</organism>
<dbReference type="PRINTS" id="PR01435">
    <property type="entry name" value="NPOXDRDTASE5"/>
</dbReference>
<feature type="transmembrane region" description="Helical" evidence="6">
    <location>
        <begin position="463"/>
        <end position="482"/>
    </location>
</feature>
<dbReference type="Pfam" id="PF00361">
    <property type="entry name" value="Proton_antipo_M"/>
    <property type="match status" value="1"/>
</dbReference>
<dbReference type="InterPro" id="IPR001750">
    <property type="entry name" value="ND/Mrp_TM"/>
</dbReference>
<reference evidence="9 10" key="1">
    <citation type="journal article" date="2020" name="Int. J. Syst. Evol. Microbiol.">
        <title>Novel acetic acid bacteria from cider fermentations: Acetobacter conturbans sp. nov. and Acetobacter fallax sp. nov.</title>
        <authorList>
            <person name="Sombolestani A.S."/>
            <person name="Cleenwerck I."/>
            <person name="Cnockaert M."/>
            <person name="Borremans W."/>
            <person name="Wieme A.D."/>
            <person name="De Vuyst L."/>
            <person name="Vandamme P."/>
        </authorList>
    </citation>
    <scope>NUCLEOTIDE SEQUENCE [LARGE SCALE GENOMIC DNA]</scope>
    <source>
        <strain evidence="9 10">LMG 1637</strain>
    </source>
</reference>
<feature type="transmembrane region" description="Helical" evidence="6">
    <location>
        <begin position="309"/>
        <end position="327"/>
    </location>
</feature>
<feature type="transmembrane region" description="Helical" evidence="6">
    <location>
        <begin position="251"/>
        <end position="269"/>
    </location>
</feature>
<comment type="caution">
    <text evidence="9">The sequence shown here is derived from an EMBL/GenBank/DDBJ whole genome shotgun (WGS) entry which is preliminary data.</text>
</comment>
<dbReference type="Gene3D" id="1.20.5.2700">
    <property type="match status" value="1"/>
</dbReference>
<dbReference type="EMBL" id="WOSW01000035">
    <property type="protein sequence ID" value="NHO33693.1"/>
    <property type="molecule type" value="Genomic_DNA"/>
</dbReference>
<keyword evidence="3 6" id="KW-1133">Transmembrane helix</keyword>
<evidence type="ECO:0000313" key="9">
    <source>
        <dbReference type="EMBL" id="NHO33693.1"/>
    </source>
</evidence>
<dbReference type="InterPro" id="IPR001516">
    <property type="entry name" value="Proton_antipo_N"/>
</dbReference>
<dbReference type="NCBIfam" id="NF005141">
    <property type="entry name" value="PRK06590.1"/>
    <property type="match status" value="1"/>
</dbReference>
<evidence type="ECO:0000259" key="7">
    <source>
        <dbReference type="Pfam" id="PF00361"/>
    </source>
</evidence>
<name>A0ABX0KEZ3_9PROT</name>
<feature type="transmembrane region" description="Helical" evidence="6">
    <location>
        <begin position="636"/>
        <end position="654"/>
    </location>
</feature>
<feature type="transmembrane region" description="Helical" evidence="6">
    <location>
        <begin position="512"/>
        <end position="532"/>
    </location>
</feature>
<feature type="transmembrane region" description="Helical" evidence="6">
    <location>
        <begin position="31"/>
        <end position="55"/>
    </location>
</feature>
<dbReference type="Pfam" id="PF00662">
    <property type="entry name" value="Proton_antipo_N"/>
    <property type="match status" value="1"/>
</dbReference>
<dbReference type="InterPro" id="IPR003945">
    <property type="entry name" value="NU5C-like"/>
</dbReference>
<proteinExistence type="predicted"/>
<feature type="domain" description="NADH-Ubiquinone oxidoreductase (complex I) chain 5 N-terminal" evidence="8">
    <location>
        <begin position="70"/>
        <end position="120"/>
    </location>
</feature>
<evidence type="ECO:0000313" key="10">
    <source>
        <dbReference type="Proteomes" id="UP000615326"/>
    </source>
</evidence>